<dbReference type="GO" id="GO:0030897">
    <property type="term" value="C:HOPS complex"/>
    <property type="evidence" value="ECO:0007669"/>
    <property type="project" value="TreeGrafter"/>
</dbReference>
<feature type="non-terminal residue" evidence="3">
    <location>
        <position position="260"/>
    </location>
</feature>
<dbReference type="Pfam" id="PF04840">
    <property type="entry name" value="Vps16_C"/>
    <property type="match status" value="1"/>
</dbReference>
<dbReference type="Proteomes" id="UP000681722">
    <property type="component" value="Unassembled WGS sequence"/>
</dbReference>
<dbReference type="GO" id="GO:0005765">
    <property type="term" value="C:lysosomal membrane"/>
    <property type="evidence" value="ECO:0007669"/>
    <property type="project" value="TreeGrafter"/>
</dbReference>
<dbReference type="OrthoDB" id="1792at2759"/>
<evidence type="ECO:0000313" key="3">
    <source>
        <dbReference type="EMBL" id="CAF1347351.1"/>
    </source>
</evidence>
<dbReference type="GO" id="GO:0016197">
    <property type="term" value="P:endosomal transport"/>
    <property type="evidence" value="ECO:0007669"/>
    <property type="project" value="TreeGrafter"/>
</dbReference>
<evidence type="ECO:0000313" key="4">
    <source>
        <dbReference type="EMBL" id="CAF4084107.1"/>
    </source>
</evidence>
<dbReference type="GO" id="GO:0003779">
    <property type="term" value="F:actin binding"/>
    <property type="evidence" value="ECO:0007669"/>
    <property type="project" value="TreeGrafter"/>
</dbReference>
<dbReference type="GO" id="GO:0006886">
    <property type="term" value="P:intracellular protein transport"/>
    <property type="evidence" value="ECO:0007669"/>
    <property type="project" value="InterPro"/>
</dbReference>
<comment type="caution">
    <text evidence="3">The sequence shown here is derived from an EMBL/GenBank/DDBJ whole genome shotgun (WGS) entry which is preliminary data.</text>
</comment>
<dbReference type="EMBL" id="CAJNOK010018267">
    <property type="protein sequence ID" value="CAF1279221.1"/>
    <property type="molecule type" value="Genomic_DNA"/>
</dbReference>
<dbReference type="Proteomes" id="UP000677228">
    <property type="component" value="Unassembled WGS sequence"/>
</dbReference>
<sequence length="260" mass="30425">CLEESERTKLYADLIKKNPEEKKRIAYSYIVQRFRTFVSCFIQSHDQKIELSNASKLFKEISNKNELITQLIDDEQHLITRQDELEKKFLNLPSLKGLSLCETIEQLLIANEKEAEQLKKDFGISDKRYWWIKIQMLGKKGAWSILADFGKKPTSPIGYEPFIDICLKYEKPDEAKRYVDKSLYSSKIDDDRLPYMYAKVQMFDEAINSAVKLKSNEALVFIEQKCGPTNINILQKVDVARTKLEQYDDNPFQAVRNIFK</sequence>
<evidence type="ECO:0000313" key="2">
    <source>
        <dbReference type="EMBL" id="CAF1279221.1"/>
    </source>
</evidence>
<dbReference type="Gene3D" id="1.10.150.780">
    <property type="entry name" value="Vps16, C-terminal region"/>
    <property type="match status" value="1"/>
</dbReference>
<proteinExistence type="predicted"/>
<dbReference type="InterPro" id="IPR016534">
    <property type="entry name" value="VPS16"/>
</dbReference>
<dbReference type="AlphaFoldDB" id="A0A815H4Z2"/>
<evidence type="ECO:0000313" key="6">
    <source>
        <dbReference type="Proteomes" id="UP000663829"/>
    </source>
</evidence>
<dbReference type="InterPro" id="IPR006925">
    <property type="entry name" value="Vps16_C"/>
</dbReference>
<dbReference type="InterPro" id="IPR038132">
    <property type="entry name" value="Vps16_C_sf"/>
</dbReference>
<keyword evidence="6" id="KW-1185">Reference proteome</keyword>
<gene>
    <name evidence="3" type="ORF">GPM918_LOCUS30732</name>
    <name evidence="2" type="ORF">OVA965_LOCUS27556</name>
    <name evidence="5" type="ORF">SRO942_LOCUS31358</name>
    <name evidence="4" type="ORF">TMI583_LOCUS28300</name>
</gene>
<dbReference type="GO" id="GO:0005768">
    <property type="term" value="C:endosome"/>
    <property type="evidence" value="ECO:0007669"/>
    <property type="project" value="TreeGrafter"/>
</dbReference>
<reference evidence="3" key="1">
    <citation type="submission" date="2021-02" db="EMBL/GenBank/DDBJ databases">
        <authorList>
            <person name="Nowell W R."/>
        </authorList>
    </citation>
    <scope>NUCLEOTIDE SEQUENCE</scope>
</reference>
<dbReference type="GO" id="GO:0042144">
    <property type="term" value="P:vacuole fusion, non-autophagic"/>
    <property type="evidence" value="ECO:0007669"/>
    <property type="project" value="TreeGrafter"/>
</dbReference>
<dbReference type="PANTHER" id="PTHR12811">
    <property type="entry name" value="VACUOLAR PROTEIN SORTING VPS16"/>
    <property type="match status" value="1"/>
</dbReference>
<dbReference type="EMBL" id="CAJOBA010039828">
    <property type="protein sequence ID" value="CAF4084107.1"/>
    <property type="molecule type" value="Genomic_DNA"/>
</dbReference>
<protein>
    <recommendedName>
        <fullName evidence="1">Vps16 C-terminal domain-containing protein</fullName>
    </recommendedName>
</protein>
<evidence type="ECO:0000259" key="1">
    <source>
        <dbReference type="Pfam" id="PF04840"/>
    </source>
</evidence>
<dbReference type="Proteomes" id="UP000663829">
    <property type="component" value="Unassembled WGS sequence"/>
</dbReference>
<organism evidence="3 6">
    <name type="scientific">Didymodactylos carnosus</name>
    <dbReference type="NCBI Taxonomy" id="1234261"/>
    <lineage>
        <taxon>Eukaryota</taxon>
        <taxon>Metazoa</taxon>
        <taxon>Spiralia</taxon>
        <taxon>Gnathifera</taxon>
        <taxon>Rotifera</taxon>
        <taxon>Eurotatoria</taxon>
        <taxon>Bdelloidea</taxon>
        <taxon>Philodinida</taxon>
        <taxon>Philodinidae</taxon>
        <taxon>Didymodactylos</taxon>
    </lineage>
</organism>
<dbReference type="PANTHER" id="PTHR12811:SF0">
    <property type="entry name" value="VACUOLAR PROTEIN SORTING-ASSOCIATED PROTEIN 16 HOMOLOG"/>
    <property type="match status" value="1"/>
</dbReference>
<dbReference type="EMBL" id="CAJOBC010062426">
    <property type="protein sequence ID" value="CAF4214368.1"/>
    <property type="molecule type" value="Genomic_DNA"/>
</dbReference>
<dbReference type="Proteomes" id="UP000682733">
    <property type="component" value="Unassembled WGS sequence"/>
</dbReference>
<evidence type="ECO:0000313" key="5">
    <source>
        <dbReference type="EMBL" id="CAF4214368.1"/>
    </source>
</evidence>
<feature type="domain" description="Vps16 C-terminal" evidence="1">
    <location>
        <begin position="43"/>
        <end position="238"/>
    </location>
</feature>
<accession>A0A815H4Z2</accession>
<name>A0A815H4Z2_9BILA</name>
<dbReference type="EMBL" id="CAJNOQ010014730">
    <property type="protein sequence ID" value="CAF1347351.1"/>
    <property type="molecule type" value="Genomic_DNA"/>
</dbReference>